<sequence>MLWSSHGDLGYALGIARSGSGQIAGPWTHDPLPLFTKDGGHGMLFQTFSGQSMLTIHAPNDVPNERPVLFLAVEDGGRLTIEKRD</sequence>
<protein>
    <recommendedName>
        <fullName evidence="3">Glycosyl hydrolase family 43</fullName>
    </recommendedName>
</protein>
<reference evidence="1 2" key="1">
    <citation type="submission" date="2023-07" db="EMBL/GenBank/DDBJ databases">
        <title>Sorghum-associated microbial communities from plants grown in Nebraska, USA.</title>
        <authorList>
            <person name="Schachtman D."/>
        </authorList>
    </citation>
    <scope>NUCLEOTIDE SEQUENCE [LARGE SCALE GENOMIC DNA]</scope>
    <source>
        <strain evidence="1 2">CC482</strain>
    </source>
</reference>
<proteinExistence type="predicted"/>
<comment type="caution">
    <text evidence="1">The sequence shown here is derived from an EMBL/GenBank/DDBJ whole genome shotgun (WGS) entry which is preliminary data.</text>
</comment>
<accession>A0ABT9TX52</accession>
<dbReference type="Proteomes" id="UP001229346">
    <property type="component" value="Unassembled WGS sequence"/>
</dbReference>
<dbReference type="Gene3D" id="2.115.10.20">
    <property type="entry name" value="Glycosyl hydrolase domain, family 43"/>
    <property type="match status" value="1"/>
</dbReference>
<evidence type="ECO:0008006" key="3">
    <source>
        <dbReference type="Google" id="ProtNLM"/>
    </source>
</evidence>
<dbReference type="EMBL" id="JAUSSU010000001">
    <property type="protein sequence ID" value="MDQ0110604.1"/>
    <property type="molecule type" value="Genomic_DNA"/>
</dbReference>
<dbReference type="SUPFAM" id="SSF75005">
    <property type="entry name" value="Arabinanase/levansucrase/invertase"/>
    <property type="match status" value="1"/>
</dbReference>
<organism evidence="1 2">
    <name type="scientific">Paenibacillus harenae</name>
    <dbReference type="NCBI Taxonomy" id="306543"/>
    <lineage>
        <taxon>Bacteria</taxon>
        <taxon>Bacillati</taxon>
        <taxon>Bacillota</taxon>
        <taxon>Bacilli</taxon>
        <taxon>Bacillales</taxon>
        <taxon>Paenibacillaceae</taxon>
        <taxon>Paenibacillus</taxon>
    </lineage>
</organism>
<gene>
    <name evidence="1" type="ORF">J2T15_000020</name>
</gene>
<dbReference type="InterPro" id="IPR023296">
    <property type="entry name" value="Glyco_hydro_beta-prop_sf"/>
</dbReference>
<keyword evidence="2" id="KW-1185">Reference proteome</keyword>
<name>A0ABT9TX52_PAEHA</name>
<dbReference type="RefSeq" id="WP_307199838.1">
    <property type="nucleotide sequence ID" value="NZ_JAUSSU010000001.1"/>
</dbReference>
<evidence type="ECO:0000313" key="2">
    <source>
        <dbReference type="Proteomes" id="UP001229346"/>
    </source>
</evidence>
<evidence type="ECO:0000313" key="1">
    <source>
        <dbReference type="EMBL" id="MDQ0110604.1"/>
    </source>
</evidence>